<organism evidence="1">
    <name type="scientific">Arundo donax</name>
    <name type="common">Giant reed</name>
    <name type="synonym">Donax arundinaceus</name>
    <dbReference type="NCBI Taxonomy" id="35708"/>
    <lineage>
        <taxon>Eukaryota</taxon>
        <taxon>Viridiplantae</taxon>
        <taxon>Streptophyta</taxon>
        <taxon>Embryophyta</taxon>
        <taxon>Tracheophyta</taxon>
        <taxon>Spermatophyta</taxon>
        <taxon>Magnoliopsida</taxon>
        <taxon>Liliopsida</taxon>
        <taxon>Poales</taxon>
        <taxon>Poaceae</taxon>
        <taxon>PACMAD clade</taxon>
        <taxon>Arundinoideae</taxon>
        <taxon>Arundineae</taxon>
        <taxon>Arundo</taxon>
    </lineage>
</organism>
<accession>A0A0A9FJH8</accession>
<evidence type="ECO:0000313" key="1">
    <source>
        <dbReference type="EMBL" id="JAE13140.1"/>
    </source>
</evidence>
<reference evidence="1" key="2">
    <citation type="journal article" date="2015" name="Data Brief">
        <title>Shoot transcriptome of the giant reed, Arundo donax.</title>
        <authorList>
            <person name="Barrero R.A."/>
            <person name="Guerrero F.D."/>
            <person name="Moolhuijzen P."/>
            <person name="Goolsby J.A."/>
            <person name="Tidwell J."/>
            <person name="Bellgard S.E."/>
            <person name="Bellgard M.I."/>
        </authorList>
    </citation>
    <scope>NUCLEOTIDE SEQUENCE</scope>
    <source>
        <tissue evidence="1">Shoot tissue taken approximately 20 cm above the soil surface</tissue>
    </source>
</reference>
<sequence>MDKMGLHIYRLSNRSLFGSKHQQPLTDNSSNL</sequence>
<proteinExistence type="predicted"/>
<protein>
    <submittedName>
        <fullName evidence="1">Uncharacterized protein</fullName>
    </submittedName>
</protein>
<dbReference type="EMBL" id="GBRH01184756">
    <property type="protein sequence ID" value="JAE13140.1"/>
    <property type="molecule type" value="Transcribed_RNA"/>
</dbReference>
<reference evidence="1" key="1">
    <citation type="submission" date="2014-09" db="EMBL/GenBank/DDBJ databases">
        <authorList>
            <person name="Magalhaes I.L.F."/>
            <person name="Oliveira U."/>
            <person name="Santos F.R."/>
            <person name="Vidigal T.H.D.A."/>
            <person name="Brescovit A.D."/>
            <person name="Santos A.J."/>
        </authorList>
    </citation>
    <scope>NUCLEOTIDE SEQUENCE</scope>
    <source>
        <tissue evidence="1">Shoot tissue taken approximately 20 cm above the soil surface</tissue>
    </source>
</reference>
<name>A0A0A9FJH8_ARUDO</name>
<dbReference type="AlphaFoldDB" id="A0A0A9FJH8"/>